<dbReference type="SUPFAM" id="SSF143212">
    <property type="entry name" value="Rv2632c-like"/>
    <property type="match status" value="1"/>
</dbReference>
<gene>
    <name evidence="1" type="ORF">JHE00_00515</name>
</gene>
<keyword evidence="2" id="KW-1185">Reference proteome</keyword>
<evidence type="ECO:0000313" key="1">
    <source>
        <dbReference type="EMBL" id="MBK1782787.1"/>
    </source>
</evidence>
<name>A0A934V2H0_9PSEU</name>
<sequence length="101" mass="10727">MARLTEWTMSVVLDETNGTTRARVRLGDDRGNHFDGIGLAHRGVDVARVPQVAGELAVARALTDLTEELLTAVAADIESTFDDATPGELTLGTSPAVMIVH</sequence>
<dbReference type="Gene3D" id="3.30.160.240">
    <property type="entry name" value="Rv1738"/>
    <property type="match status" value="1"/>
</dbReference>
<evidence type="ECO:0000313" key="2">
    <source>
        <dbReference type="Proteomes" id="UP000635245"/>
    </source>
</evidence>
<comment type="caution">
    <text evidence="1">The sequence shown here is derived from an EMBL/GenBank/DDBJ whole genome shotgun (WGS) entry which is preliminary data.</text>
</comment>
<accession>A0A934V2H0</accession>
<protein>
    <submittedName>
        <fullName evidence="1">DUF1876 family protein</fullName>
    </submittedName>
</protein>
<proteinExistence type="predicted"/>
<dbReference type="RefSeq" id="WP_200313614.1">
    <property type="nucleotide sequence ID" value="NZ_JAENJH010000001.1"/>
</dbReference>
<reference evidence="1" key="1">
    <citation type="submission" date="2020-12" db="EMBL/GenBank/DDBJ databases">
        <title>Prauserella sp. ASG 168, a novel actinomycete isolated from cave rock.</title>
        <authorList>
            <person name="Suriyachadkun C."/>
        </authorList>
    </citation>
    <scope>NUCLEOTIDE SEQUENCE</scope>
    <source>
        <strain evidence="1">ASG 168</strain>
    </source>
</reference>
<organism evidence="1 2">
    <name type="scientific">Prauserella cavernicola</name>
    <dbReference type="NCBI Taxonomy" id="2800127"/>
    <lineage>
        <taxon>Bacteria</taxon>
        <taxon>Bacillati</taxon>
        <taxon>Actinomycetota</taxon>
        <taxon>Actinomycetes</taxon>
        <taxon>Pseudonocardiales</taxon>
        <taxon>Pseudonocardiaceae</taxon>
        <taxon>Prauserella</taxon>
    </lineage>
</organism>
<dbReference type="EMBL" id="JAENJH010000001">
    <property type="protein sequence ID" value="MBK1782787.1"/>
    <property type="molecule type" value="Genomic_DNA"/>
</dbReference>
<dbReference type="Pfam" id="PF08962">
    <property type="entry name" value="Rv2632c-like"/>
    <property type="match status" value="1"/>
</dbReference>
<dbReference type="Proteomes" id="UP000635245">
    <property type="component" value="Unassembled WGS sequence"/>
</dbReference>
<dbReference type="InterPro" id="IPR015057">
    <property type="entry name" value="Rv2632c-like"/>
</dbReference>
<dbReference type="InterPro" id="IPR038070">
    <property type="entry name" value="Rv2632c-like_sf"/>
</dbReference>
<dbReference type="AlphaFoldDB" id="A0A934V2H0"/>